<dbReference type="GO" id="GO:0005634">
    <property type="term" value="C:nucleus"/>
    <property type="evidence" value="ECO:0007669"/>
    <property type="project" value="UniProtKB-SubCell"/>
</dbReference>
<dbReference type="GO" id="GO:0006338">
    <property type="term" value="P:chromatin remodeling"/>
    <property type="evidence" value="ECO:0007669"/>
    <property type="project" value="TreeGrafter"/>
</dbReference>
<dbReference type="PROSITE" id="PS50090">
    <property type="entry name" value="MYB_LIKE"/>
    <property type="match status" value="1"/>
</dbReference>
<protein>
    <submittedName>
        <fullName evidence="12">Transcriptional adapter 2-beta</fullName>
    </submittedName>
</protein>
<evidence type="ECO:0000256" key="1">
    <source>
        <dbReference type="ARBA" id="ARBA00004123"/>
    </source>
</evidence>
<dbReference type="PANTHER" id="PTHR12374">
    <property type="entry name" value="TRANSCRIPTIONAL ADAPTOR 2 ADA2 -RELATED"/>
    <property type="match status" value="1"/>
</dbReference>
<dbReference type="Pfam" id="PF25299">
    <property type="entry name" value="ZZ_ADA2"/>
    <property type="match status" value="1"/>
</dbReference>
<evidence type="ECO:0000259" key="11">
    <source>
        <dbReference type="PROSITE" id="PS51293"/>
    </source>
</evidence>
<keyword evidence="3 8" id="KW-0863">Zinc-finger</keyword>
<dbReference type="GO" id="GO:0008270">
    <property type="term" value="F:zinc ion binding"/>
    <property type="evidence" value="ECO:0007669"/>
    <property type="project" value="UniProtKB-KW"/>
</dbReference>
<sequence length="160" mass="17983">MSGVIAKYHCNYCQEDITGVRVKCAECPDFDLCLQCFSCGAEMGAHKNRHGYQLIDCGNFPIFQAPCNWKAKEELVLLEAIEQYGFGNWEDVSQCLPARSCEGMFSKIFRPTLVSSHWVVMRSNCAFVEACVQHLLFLPGIQGYPGCKPLTWTALSLHFS</sequence>
<evidence type="ECO:0000256" key="8">
    <source>
        <dbReference type="PROSITE-ProRule" id="PRU00228"/>
    </source>
</evidence>
<evidence type="ECO:0000256" key="6">
    <source>
        <dbReference type="ARBA" id="ARBA00023163"/>
    </source>
</evidence>
<dbReference type="InterPro" id="IPR000433">
    <property type="entry name" value="Znf_ZZ"/>
</dbReference>
<dbReference type="CDD" id="cd02335">
    <property type="entry name" value="ZZ_ADA2"/>
    <property type="match status" value="1"/>
</dbReference>
<dbReference type="InterPro" id="IPR001005">
    <property type="entry name" value="SANT/Myb"/>
</dbReference>
<feature type="domain" description="SANT" evidence="11">
    <location>
        <begin position="64"/>
        <end position="100"/>
    </location>
</feature>
<organism evidence="12">
    <name type="scientific">Rhipicephalus appendiculatus</name>
    <name type="common">Brown ear tick</name>
    <dbReference type="NCBI Taxonomy" id="34631"/>
    <lineage>
        <taxon>Eukaryota</taxon>
        <taxon>Metazoa</taxon>
        <taxon>Ecdysozoa</taxon>
        <taxon>Arthropoda</taxon>
        <taxon>Chelicerata</taxon>
        <taxon>Arachnida</taxon>
        <taxon>Acari</taxon>
        <taxon>Parasitiformes</taxon>
        <taxon>Ixodida</taxon>
        <taxon>Ixodoidea</taxon>
        <taxon>Ixodidae</taxon>
        <taxon>Rhipicephalinae</taxon>
        <taxon>Rhipicephalus</taxon>
        <taxon>Rhipicephalus</taxon>
    </lineage>
</organism>
<evidence type="ECO:0000256" key="5">
    <source>
        <dbReference type="ARBA" id="ARBA00023015"/>
    </source>
</evidence>
<feature type="domain" description="Myb-like" evidence="9">
    <location>
        <begin position="68"/>
        <end position="100"/>
    </location>
</feature>
<dbReference type="SMART" id="SM00717">
    <property type="entry name" value="SANT"/>
    <property type="match status" value="1"/>
</dbReference>
<dbReference type="Pfam" id="PF00249">
    <property type="entry name" value="Myb_DNA-binding"/>
    <property type="match status" value="1"/>
</dbReference>
<keyword evidence="6" id="KW-0804">Transcription</keyword>
<dbReference type="SUPFAM" id="SSF46689">
    <property type="entry name" value="Homeodomain-like"/>
    <property type="match status" value="1"/>
</dbReference>
<dbReference type="Gene3D" id="1.10.10.60">
    <property type="entry name" value="Homeodomain-like"/>
    <property type="match status" value="1"/>
</dbReference>
<dbReference type="EMBL" id="GEDV01009965">
    <property type="protein sequence ID" value="JAP78592.1"/>
    <property type="molecule type" value="Transcribed_RNA"/>
</dbReference>
<dbReference type="GO" id="GO:0003682">
    <property type="term" value="F:chromatin binding"/>
    <property type="evidence" value="ECO:0007669"/>
    <property type="project" value="TreeGrafter"/>
</dbReference>
<dbReference type="InterPro" id="IPR017884">
    <property type="entry name" value="SANT_dom"/>
</dbReference>
<dbReference type="AlphaFoldDB" id="A0A131YJC5"/>
<dbReference type="InterPro" id="IPR041983">
    <property type="entry name" value="ADA2-like_ZZ"/>
</dbReference>
<keyword evidence="4" id="KW-0862">Zinc</keyword>
<dbReference type="GO" id="GO:0003713">
    <property type="term" value="F:transcription coactivator activity"/>
    <property type="evidence" value="ECO:0007669"/>
    <property type="project" value="TreeGrafter"/>
</dbReference>
<evidence type="ECO:0000259" key="9">
    <source>
        <dbReference type="PROSITE" id="PS50090"/>
    </source>
</evidence>
<keyword evidence="7" id="KW-0539">Nucleus</keyword>
<accession>A0A131YJC5</accession>
<dbReference type="PROSITE" id="PS01357">
    <property type="entry name" value="ZF_ZZ_1"/>
    <property type="match status" value="1"/>
</dbReference>
<dbReference type="FunFam" id="3.30.60.90:FF:000008">
    <property type="entry name" value="Transcriptional adapter 2"/>
    <property type="match status" value="1"/>
</dbReference>
<evidence type="ECO:0000256" key="7">
    <source>
        <dbReference type="ARBA" id="ARBA00023242"/>
    </source>
</evidence>
<proteinExistence type="predicted"/>
<dbReference type="SMART" id="SM00291">
    <property type="entry name" value="ZnF_ZZ"/>
    <property type="match status" value="1"/>
</dbReference>
<dbReference type="PROSITE" id="PS50135">
    <property type="entry name" value="ZF_ZZ_2"/>
    <property type="match status" value="1"/>
</dbReference>
<dbReference type="Gene3D" id="3.30.60.90">
    <property type="match status" value="1"/>
</dbReference>
<evidence type="ECO:0000256" key="3">
    <source>
        <dbReference type="ARBA" id="ARBA00022771"/>
    </source>
</evidence>
<comment type="subcellular location">
    <subcellularLocation>
        <location evidence="1">Nucleus</location>
    </subcellularLocation>
</comment>
<dbReference type="InterPro" id="IPR043145">
    <property type="entry name" value="Znf_ZZ_sf"/>
</dbReference>
<reference evidence="12" key="1">
    <citation type="journal article" date="2016" name="Ticks Tick Borne Dis.">
        <title>De novo assembly and annotation of the salivary gland transcriptome of Rhipicephalus appendiculatus male and female ticks during blood feeding.</title>
        <authorList>
            <person name="de Castro M.H."/>
            <person name="de Klerk D."/>
            <person name="Pienaar R."/>
            <person name="Latif A.A."/>
            <person name="Rees D.J."/>
            <person name="Mans B.J."/>
        </authorList>
    </citation>
    <scope>NUCLEOTIDE SEQUENCE</scope>
    <source>
        <tissue evidence="12">Salivary glands</tissue>
    </source>
</reference>
<evidence type="ECO:0000259" key="10">
    <source>
        <dbReference type="PROSITE" id="PS50135"/>
    </source>
</evidence>
<dbReference type="InterPro" id="IPR009057">
    <property type="entry name" value="Homeodomain-like_sf"/>
</dbReference>
<dbReference type="CDD" id="cd00167">
    <property type="entry name" value="SANT"/>
    <property type="match status" value="1"/>
</dbReference>
<dbReference type="GO" id="GO:0006357">
    <property type="term" value="P:regulation of transcription by RNA polymerase II"/>
    <property type="evidence" value="ECO:0007669"/>
    <property type="project" value="TreeGrafter"/>
</dbReference>
<name>A0A131YJC5_RHIAP</name>
<dbReference type="GO" id="GO:0070461">
    <property type="term" value="C:SAGA-type complex"/>
    <property type="evidence" value="ECO:0007669"/>
    <property type="project" value="UniProtKB-ARBA"/>
</dbReference>
<dbReference type="SUPFAM" id="SSF57850">
    <property type="entry name" value="RING/U-box"/>
    <property type="match status" value="1"/>
</dbReference>
<evidence type="ECO:0000256" key="4">
    <source>
        <dbReference type="ARBA" id="ARBA00022833"/>
    </source>
</evidence>
<keyword evidence="2" id="KW-0479">Metal-binding</keyword>
<dbReference type="PROSITE" id="PS51293">
    <property type="entry name" value="SANT"/>
    <property type="match status" value="1"/>
</dbReference>
<feature type="domain" description="ZZ-type" evidence="10">
    <location>
        <begin position="5"/>
        <end position="60"/>
    </location>
</feature>
<evidence type="ECO:0000256" key="2">
    <source>
        <dbReference type="ARBA" id="ARBA00022723"/>
    </source>
</evidence>
<keyword evidence="5" id="KW-0805">Transcription regulation</keyword>
<dbReference type="PANTHER" id="PTHR12374:SF63">
    <property type="entry name" value="TRANSCRIPTIONAL ADAPTER 2-BETA"/>
    <property type="match status" value="1"/>
</dbReference>
<evidence type="ECO:0000313" key="12">
    <source>
        <dbReference type="EMBL" id="JAP78592.1"/>
    </source>
</evidence>